<dbReference type="PANTHER" id="PTHR43156:SF2">
    <property type="entry name" value="STAGE II SPORULATION PROTEIN E"/>
    <property type="match status" value="1"/>
</dbReference>
<evidence type="ECO:0000256" key="1">
    <source>
        <dbReference type="ARBA" id="ARBA00022801"/>
    </source>
</evidence>
<dbReference type="Gene3D" id="6.10.340.10">
    <property type="match status" value="1"/>
</dbReference>
<gene>
    <name evidence="4" type="ORF">HNP76_002139</name>
</gene>
<dbReference type="Proteomes" id="UP000518887">
    <property type="component" value="Unassembled WGS sequence"/>
</dbReference>
<feature type="transmembrane region" description="Helical" evidence="2">
    <location>
        <begin position="201"/>
        <end position="225"/>
    </location>
</feature>
<keyword evidence="2" id="KW-0472">Membrane</keyword>
<dbReference type="RefSeq" id="WP_184660307.1">
    <property type="nucleotide sequence ID" value="NZ_CP031518.1"/>
</dbReference>
<evidence type="ECO:0000259" key="3">
    <source>
        <dbReference type="SMART" id="SM00331"/>
    </source>
</evidence>
<keyword evidence="5" id="KW-1185">Reference proteome</keyword>
<reference evidence="4 5" key="1">
    <citation type="submission" date="2020-08" db="EMBL/GenBank/DDBJ databases">
        <title>Genomic Encyclopedia of Type Strains, Phase IV (KMG-IV): sequencing the most valuable type-strain genomes for metagenomic binning, comparative biology and taxonomic classification.</title>
        <authorList>
            <person name="Goeker M."/>
        </authorList>
    </citation>
    <scope>NUCLEOTIDE SEQUENCE [LARGE SCALE GENOMIC DNA]</scope>
    <source>
        <strain evidence="4 5">DSM 103462</strain>
    </source>
</reference>
<sequence>MEKRKLSTSLIFAIVIFTIALSFCLGLIGYKTFYGGMIKKYKTYEETVLNLVISDFDWDAVAVSIQNQEEDEAIQALRARLNYIKSNSEISYLYMLEPLNTNETDNMRYICEGYTPAEVERGEDVVKFGKMSGSEYPVEVAADYLNFFNNSKKDEFWYYPNKTEWGYVFTTSRVVRSSSGKPLGVLSVDIYMSDIGRTLRIFPLVIFTASLIFSVIFILILTLWLEKRVVIPLSKLQKSAEQFLKSSHDKSDPASLTFTAPDIKTKDEIEALSTALLTMASDLKSYMKNLMHETAEKERIGAELNVATHIQSSMLPIIFPPFPSKEEVDIFASMTPAKEVGGDFYDFFMVDDRHIAIVVADVSGKGVPAALFMVIGKTLIKDHTTPGMDPAEVFMKVNNLLCESNGAELFITAFEGVLDIVTGEFRFVDAGHEPPYIWHDGKFTAHRVKPDFVLAGFEGTKYASGSIFLEPGDKILEYTDGVNEATNANNELYGDERLNAVLNRDNCGAKSCKDIISTVKADIDRFVADAPQFDDITMLCLEFKKRLEI</sequence>
<dbReference type="InterPro" id="IPR001932">
    <property type="entry name" value="PPM-type_phosphatase-like_dom"/>
</dbReference>
<dbReference type="Gene3D" id="3.60.40.10">
    <property type="entry name" value="PPM-type phosphatase domain"/>
    <property type="match status" value="1"/>
</dbReference>
<comment type="caution">
    <text evidence="4">The sequence shown here is derived from an EMBL/GenBank/DDBJ whole genome shotgun (WGS) entry which is preliminary data.</text>
</comment>
<keyword evidence="1 4" id="KW-0378">Hydrolase</keyword>
<proteinExistence type="predicted"/>
<dbReference type="EMBL" id="JACHFQ010000006">
    <property type="protein sequence ID" value="MBB5226758.1"/>
    <property type="molecule type" value="Genomic_DNA"/>
</dbReference>
<dbReference type="Pfam" id="PF07228">
    <property type="entry name" value="SpoIIE"/>
    <property type="match status" value="1"/>
</dbReference>
<dbReference type="InterPro" id="IPR036457">
    <property type="entry name" value="PPM-type-like_dom_sf"/>
</dbReference>
<dbReference type="SMART" id="SM00331">
    <property type="entry name" value="PP2C_SIG"/>
    <property type="match status" value="1"/>
</dbReference>
<evidence type="ECO:0000256" key="2">
    <source>
        <dbReference type="SAM" id="Phobius"/>
    </source>
</evidence>
<organism evidence="4 5">
    <name type="scientific">Treponema ruminis</name>
    <dbReference type="NCBI Taxonomy" id="744515"/>
    <lineage>
        <taxon>Bacteria</taxon>
        <taxon>Pseudomonadati</taxon>
        <taxon>Spirochaetota</taxon>
        <taxon>Spirochaetia</taxon>
        <taxon>Spirochaetales</taxon>
        <taxon>Treponemataceae</taxon>
        <taxon>Treponema</taxon>
    </lineage>
</organism>
<protein>
    <submittedName>
        <fullName evidence="4">Sigma-B regulation protein RsbU (Phosphoserine phosphatase)</fullName>
        <ecNumber evidence="4">3.1.3.3</ecNumber>
    </submittedName>
</protein>
<evidence type="ECO:0000313" key="4">
    <source>
        <dbReference type="EMBL" id="MBB5226758.1"/>
    </source>
</evidence>
<dbReference type="PANTHER" id="PTHR43156">
    <property type="entry name" value="STAGE II SPORULATION PROTEIN E-RELATED"/>
    <property type="match status" value="1"/>
</dbReference>
<dbReference type="InterPro" id="IPR052016">
    <property type="entry name" value="Bact_Sigma-Reg"/>
</dbReference>
<feature type="domain" description="PPM-type phosphatase" evidence="3">
    <location>
        <begin position="325"/>
        <end position="543"/>
    </location>
</feature>
<evidence type="ECO:0000313" key="5">
    <source>
        <dbReference type="Proteomes" id="UP000518887"/>
    </source>
</evidence>
<keyword evidence="2" id="KW-0812">Transmembrane</keyword>
<keyword evidence="2" id="KW-1133">Transmembrane helix</keyword>
<accession>A0A7W8LMX1</accession>
<dbReference type="AlphaFoldDB" id="A0A7W8LMX1"/>
<feature type="transmembrane region" description="Helical" evidence="2">
    <location>
        <begin position="6"/>
        <end position="30"/>
    </location>
</feature>
<name>A0A7W8LMX1_9SPIR</name>
<dbReference type="EC" id="3.1.3.3" evidence="4"/>
<dbReference type="GO" id="GO:0016791">
    <property type="term" value="F:phosphatase activity"/>
    <property type="evidence" value="ECO:0007669"/>
    <property type="project" value="TreeGrafter"/>
</dbReference>